<dbReference type="InterPro" id="IPR036514">
    <property type="entry name" value="SGNH_hydro_sf"/>
</dbReference>
<dbReference type="InterPro" id="IPR050879">
    <property type="entry name" value="Acyltransferase_3"/>
</dbReference>
<keyword evidence="5" id="KW-1133">Transmembrane helix</keyword>
<evidence type="ECO:0000256" key="4">
    <source>
        <dbReference type="ARBA" id="ARBA00022692"/>
    </source>
</evidence>
<evidence type="ECO:0000256" key="1">
    <source>
        <dbReference type="ARBA" id="ARBA00004651"/>
    </source>
</evidence>
<dbReference type="SUPFAM" id="SSF52266">
    <property type="entry name" value="SGNH hydrolase"/>
    <property type="match status" value="1"/>
</dbReference>
<dbReference type="PANTHER" id="PTHR23028">
    <property type="entry name" value="ACETYLTRANSFERASE"/>
    <property type="match status" value="1"/>
</dbReference>
<dbReference type="STRING" id="137591.AO080_02940"/>
<gene>
    <name evidence="8" type="primary">oatA</name>
    <name evidence="8" type="ORF">QX99_00214</name>
</gene>
<dbReference type="AlphaFoldDB" id="A0A0D1LRL8"/>
<dbReference type="PATRIC" id="fig|137591.25.peg.210"/>
<comment type="caution">
    <text evidence="8">The sequence shown here is derived from an EMBL/GenBank/DDBJ whole genome shotgun (WGS) entry which is preliminary data.</text>
</comment>
<keyword evidence="4" id="KW-0812">Transmembrane</keyword>
<keyword evidence="3 8" id="KW-0808">Transferase</keyword>
<evidence type="ECO:0000256" key="7">
    <source>
        <dbReference type="ARBA" id="ARBA00023315"/>
    </source>
</evidence>
<dbReference type="EMBL" id="JWHU01000001">
    <property type="protein sequence ID" value="KIU22705.1"/>
    <property type="molecule type" value="Genomic_DNA"/>
</dbReference>
<dbReference type="CDD" id="cd01840">
    <property type="entry name" value="SGNH_hydrolase_yrhL_like"/>
    <property type="match status" value="1"/>
</dbReference>
<dbReference type="eggNOG" id="COG1835">
    <property type="taxonomic scope" value="Bacteria"/>
</dbReference>
<protein>
    <submittedName>
        <fullName evidence="8">OatA protein</fullName>
        <ecNumber evidence="8">2.3.1.-</ecNumber>
    </submittedName>
</protein>
<evidence type="ECO:0000256" key="2">
    <source>
        <dbReference type="ARBA" id="ARBA00022475"/>
    </source>
</evidence>
<reference evidence="8 9" key="1">
    <citation type="journal article" date="2015" name="Microbiology (Mosc.)">
        <title>Genomics of the Weissella cibaria species with an examination of its metabolic traits.</title>
        <authorList>
            <person name="Lynch K.M."/>
            <person name="Lucid A."/>
            <person name="Arendt E.K."/>
            <person name="Sleator R.D."/>
            <person name="Lucey B."/>
            <person name="Coffey A."/>
        </authorList>
    </citation>
    <scope>NUCLEOTIDE SEQUENCE [LARGE SCALE GENOMIC DNA]</scope>
    <source>
        <strain evidence="8 9">MG1</strain>
    </source>
</reference>
<dbReference type="GO" id="GO:0005886">
    <property type="term" value="C:plasma membrane"/>
    <property type="evidence" value="ECO:0007669"/>
    <property type="project" value="UniProtKB-SubCell"/>
</dbReference>
<dbReference type="InterPro" id="IPR002656">
    <property type="entry name" value="Acyl_transf_3_dom"/>
</dbReference>
<evidence type="ECO:0000313" key="8">
    <source>
        <dbReference type="EMBL" id="KIU22705.1"/>
    </source>
</evidence>
<evidence type="ECO:0000256" key="6">
    <source>
        <dbReference type="ARBA" id="ARBA00023136"/>
    </source>
</evidence>
<dbReference type="PANTHER" id="PTHR23028:SF53">
    <property type="entry name" value="ACYL_TRANSF_3 DOMAIN-CONTAINING PROTEIN"/>
    <property type="match status" value="1"/>
</dbReference>
<dbReference type="EC" id="2.3.1.-" evidence="8"/>
<evidence type="ECO:0000256" key="5">
    <source>
        <dbReference type="ARBA" id="ARBA00022989"/>
    </source>
</evidence>
<keyword evidence="7 8" id="KW-0012">Acyltransferase</keyword>
<dbReference type="RefSeq" id="WP_043707814.1">
    <property type="nucleotide sequence ID" value="NZ_CP012873.1"/>
</dbReference>
<evidence type="ECO:0000313" key="9">
    <source>
        <dbReference type="Proteomes" id="UP000032287"/>
    </source>
</evidence>
<evidence type="ECO:0000256" key="3">
    <source>
        <dbReference type="ARBA" id="ARBA00022679"/>
    </source>
</evidence>
<organism evidence="8 9">
    <name type="scientific">Weissella cibaria</name>
    <dbReference type="NCBI Taxonomy" id="137591"/>
    <lineage>
        <taxon>Bacteria</taxon>
        <taxon>Bacillati</taxon>
        <taxon>Bacillota</taxon>
        <taxon>Bacilli</taxon>
        <taxon>Lactobacillales</taxon>
        <taxon>Lactobacillaceae</taxon>
        <taxon>Weissella</taxon>
    </lineage>
</organism>
<dbReference type="KEGG" id="wcb:AO080_02940"/>
<dbReference type="Gene3D" id="3.40.50.1110">
    <property type="entry name" value="SGNH hydrolase"/>
    <property type="match status" value="1"/>
</dbReference>
<dbReference type="OrthoDB" id="9796461at2"/>
<dbReference type="GO" id="GO:0016747">
    <property type="term" value="F:acyltransferase activity, transferring groups other than amino-acyl groups"/>
    <property type="evidence" value="ECO:0007669"/>
    <property type="project" value="InterPro"/>
</dbReference>
<keyword evidence="9" id="KW-1185">Reference proteome</keyword>
<dbReference type="Pfam" id="PF01757">
    <property type="entry name" value="Acyl_transf_3"/>
    <property type="match status" value="1"/>
</dbReference>
<keyword evidence="2" id="KW-1003">Cell membrane</keyword>
<proteinExistence type="predicted"/>
<comment type="subcellular location">
    <subcellularLocation>
        <location evidence="1">Cell membrane</location>
        <topology evidence="1">Multi-pass membrane protein</topology>
    </subcellularLocation>
</comment>
<dbReference type="Proteomes" id="UP000032287">
    <property type="component" value="Unassembled WGS sequence"/>
</dbReference>
<accession>A0A0D1LRL8</accession>
<dbReference type="GO" id="GO:0009103">
    <property type="term" value="P:lipopolysaccharide biosynthetic process"/>
    <property type="evidence" value="ECO:0007669"/>
    <property type="project" value="TreeGrafter"/>
</dbReference>
<sequence>MGQNSAGKRRYITGFDGLRAIAVIGVIVFHLWPNRLTGGWLGVPLFFVLSGYLITDLLIQEYDRNGRIDLIGFYRRRIKRLYPALVVMLFATATMIGLFARDLLYNLRAIISSNMLYIYNIWATKHGESYFDSWGGASPFTHLWSLSIEGQFYFIWPIIVFIVLALRIKRTKVSIAILVVATLSAIWMGVMYDPANINRAYYGTDTRIFAVLFGTALAFTWPSNRMKMTLSPRVKRNLDMLGIGSLVLTIIGFFWLNGQWSATYMGLMFVFTAVIAGLIAITSHPASFLSHALDNKVLNYLGTRSYSIYLYQLPVFVFFDKFTHHNDSFIVNLLKIAVVLGIAELSYRYVENVFRRFKKPAMQPGVTLKARFFASRQAKIMATVAAVFLLGTVNAVAAKQSAKPRPETQLQKRLHANASEISAKNKRALEAAKASNAKKKSAKKSSVAAKPVDPTLLSKYGLTKDQLGKISGNAVTAVGDSVMVDVAPDLQELMPNTVADAAVGRQAYSVPGILQSYAGRGVLAPNVIISIGTNGTIGEDVFKQIMNTVGDRQVYWVNGYADRSWIATNNQFLTSQASQYPNLHIVDWNDAVKDHADLLGDDHVHPNPNGSVQYAAEIAKAMANSKK</sequence>
<name>A0A0D1LRL8_9LACO</name>
<keyword evidence="6" id="KW-0472">Membrane</keyword>